<feature type="transmembrane region" description="Helical" evidence="10">
    <location>
        <begin position="43"/>
        <end position="63"/>
    </location>
</feature>
<gene>
    <name evidence="11" type="ORF">SAMN04488505_103138</name>
</gene>
<dbReference type="GO" id="GO:0022857">
    <property type="term" value="F:transmembrane transporter activity"/>
    <property type="evidence" value="ECO:0007669"/>
    <property type="project" value="InterPro"/>
</dbReference>
<comment type="subcellular location">
    <subcellularLocation>
        <location evidence="1 9">Cell membrane</location>
        <topology evidence="1 9">Multi-pass membrane protein</topology>
    </subcellularLocation>
</comment>
<dbReference type="PANTHER" id="PTHR30561:SF0">
    <property type="entry name" value="GUANIDINIUM EXPORTER"/>
    <property type="match status" value="1"/>
</dbReference>
<evidence type="ECO:0000256" key="5">
    <source>
        <dbReference type="ARBA" id="ARBA00022989"/>
    </source>
</evidence>
<dbReference type="InterPro" id="IPR037185">
    <property type="entry name" value="EmrE-like"/>
</dbReference>
<keyword evidence="3" id="KW-1003">Cell membrane</keyword>
<dbReference type="InterPro" id="IPR000390">
    <property type="entry name" value="Small_drug/metabolite_transptr"/>
</dbReference>
<dbReference type="InterPro" id="IPR045324">
    <property type="entry name" value="Small_multidrug_res"/>
</dbReference>
<dbReference type="AlphaFoldDB" id="A0A1H7UY39"/>
<dbReference type="Gene3D" id="1.10.3730.20">
    <property type="match status" value="1"/>
</dbReference>
<dbReference type="PANTHER" id="PTHR30561">
    <property type="entry name" value="SMR FAMILY PROTON-DEPENDENT DRUG EFFLUX TRANSPORTER SUGE"/>
    <property type="match status" value="1"/>
</dbReference>
<evidence type="ECO:0000256" key="1">
    <source>
        <dbReference type="ARBA" id="ARBA00004651"/>
    </source>
</evidence>
<feature type="transmembrane region" description="Helical" evidence="10">
    <location>
        <begin position="101"/>
        <end position="117"/>
    </location>
</feature>
<keyword evidence="5 10" id="KW-1133">Transmembrane helix</keyword>
<reference evidence="11 12" key="1">
    <citation type="submission" date="2016-10" db="EMBL/GenBank/DDBJ databases">
        <authorList>
            <person name="de Groot N.N."/>
        </authorList>
    </citation>
    <scope>NUCLEOTIDE SEQUENCE [LARGE SCALE GENOMIC DNA]</scope>
    <source>
        <strain evidence="11 12">DSM 21039</strain>
    </source>
</reference>
<evidence type="ECO:0000256" key="8">
    <source>
        <dbReference type="ARBA" id="ARBA00039168"/>
    </source>
</evidence>
<organism evidence="11 12">
    <name type="scientific">Chitinophaga rupis</name>
    <dbReference type="NCBI Taxonomy" id="573321"/>
    <lineage>
        <taxon>Bacteria</taxon>
        <taxon>Pseudomonadati</taxon>
        <taxon>Bacteroidota</taxon>
        <taxon>Chitinophagia</taxon>
        <taxon>Chitinophagales</taxon>
        <taxon>Chitinophagaceae</taxon>
        <taxon>Chitinophaga</taxon>
    </lineage>
</organism>
<proteinExistence type="inferred from homology"/>
<keyword evidence="12" id="KW-1185">Reference proteome</keyword>
<dbReference type="Proteomes" id="UP000198984">
    <property type="component" value="Unassembled WGS sequence"/>
</dbReference>
<feature type="transmembrane region" description="Helical" evidence="10">
    <location>
        <begin position="75"/>
        <end position="95"/>
    </location>
</feature>
<evidence type="ECO:0000313" key="11">
    <source>
        <dbReference type="EMBL" id="SEM01538.1"/>
    </source>
</evidence>
<evidence type="ECO:0000256" key="7">
    <source>
        <dbReference type="ARBA" id="ARBA00038151"/>
    </source>
</evidence>
<evidence type="ECO:0000256" key="6">
    <source>
        <dbReference type="ARBA" id="ARBA00023136"/>
    </source>
</evidence>
<dbReference type="Pfam" id="PF00893">
    <property type="entry name" value="Multi_Drug_Res"/>
    <property type="match status" value="1"/>
</dbReference>
<dbReference type="SUPFAM" id="SSF103481">
    <property type="entry name" value="Multidrug resistance efflux transporter EmrE"/>
    <property type="match status" value="1"/>
</dbReference>
<dbReference type="STRING" id="573321.SAMN04488505_103138"/>
<evidence type="ECO:0000256" key="9">
    <source>
        <dbReference type="RuleBase" id="RU003942"/>
    </source>
</evidence>
<evidence type="ECO:0000256" key="2">
    <source>
        <dbReference type="ARBA" id="ARBA00022448"/>
    </source>
</evidence>
<evidence type="ECO:0000256" key="3">
    <source>
        <dbReference type="ARBA" id="ARBA00022475"/>
    </source>
</evidence>
<sequence>MAWIYLLIASVFEIAWTFSLKFLDFKKIGAIRWPAFFSSRQNLLLLMPLLGYIVFGLANVFFFSLSVKQIPTSTALAVWMGVALIGVKLVDVTLFKEPWQPMQLIYLALIVAGIVGLKRGM</sequence>
<name>A0A1H7UY39_9BACT</name>
<evidence type="ECO:0000256" key="10">
    <source>
        <dbReference type="SAM" id="Phobius"/>
    </source>
</evidence>
<dbReference type="GO" id="GO:0005886">
    <property type="term" value="C:plasma membrane"/>
    <property type="evidence" value="ECO:0007669"/>
    <property type="project" value="UniProtKB-SubCell"/>
</dbReference>
<evidence type="ECO:0000313" key="12">
    <source>
        <dbReference type="Proteomes" id="UP000198984"/>
    </source>
</evidence>
<keyword evidence="6 10" id="KW-0472">Membrane</keyword>
<dbReference type="EMBL" id="FOBB01000003">
    <property type="protein sequence ID" value="SEM01538.1"/>
    <property type="molecule type" value="Genomic_DNA"/>
</dbReference>
<accession>A0A1H7UY39</accession>
<keyword evidence="2" id="KW-0813">Transport</keyword>
<comment type="similarity">
    <text evidence="7">Belongs to the drug/metabolite transporter (DMT) superfamily. Small multidrug resistance (SMR) (TC 2.A.7.1) family. Gdx/SugE subfamily.</text>
</comment>
<protein>
    <recommendedName>
        <fullName evidence="8">Guanidinium exporter</fullName>
    </recommendedName>
</protein>
<keyword evidence="4 9" id="KW-0812">Transmembrane</keyword>
<evidence type="ECO:0000256" key="4">
    <source>
        <dbReference type="ARBA" id="ARBA00022692"/>
    </source>
</evidence>
<dbReference type="RefSeq" id="WP_202909243.1">
    <property type="nucleotide sequence ID" value="NZ_FOBB01000003.1"/>
</dbReference>